<protein>
    <submittedName>
        <fullName evidence="1">Uncharacterized protein</fullName>
    </submittedName>
</protein>
<gene>
    <name evidence="1" type="ORF">TBK1r_57570</name>
</gene>
<dbReference type="Proteomes" id="UP000318081">
    <property type="component" value="Chromosome"/>
</dbReference>
<evidence type="ECO:0000313" key="1">
    <source>
        <dbReference type="EMBL" id="QDV86737.1"/>
    </source>
</evidence>
<proteinExistence type="predicted"/>
<dbReference type="EMBL" id="CP036432">
    <property type="protein sequence ID" value="QDV86737.1"/>
    <property type="molecule type" value="Genomic_DNA"/>
</dbReference>
<sequence length="46" mass="5096">MLCMPIGLQAKHERRKLEAYATVGSYGSSNRRFDSCNRNSASMNGS</sequence>
<name>A0ABX5XXJ1_9BACT</name>
<evidence type="ECO:0000313" key="2">
    <source>
        <dbReference type="Proteomes" id="UP000318081"/>
    </source>
</evidence>
<accession>A0ABX5XXJ1</accession>
<keyword evidence="2" id="KW-1185">Reference proteome</keyword>
<organism evidence="1 2">
    <name type="scientific">Stieleria magnilauensis</name>
    <dbReference type="NCBI Taxonomy" id="2527963"/>
    <lineage>
        <taxon>Bacteria</taxon>
        <taxon>Pseudomonadati</taxon>
        <taxon>Planctomycetota</taxon>
        <taxon>Planctomycetia</taxon>
        <taxon>Pirellulales</taxon>
        <taxon>Pirellulaceae</taxon>
        <taxon>Stieleria</taxon>
    </lineage>
</organism>
<reference evidence="1 2" key="1">
    <citation type="submission" date="2019-02" db="EMBL/GenBank/DDBJ databases">
        <title>Deep-cultivation of Planctomycetes and their phenomic and genomic characterization uncovers novel biology.</title>
        <authorList>
            <person name="Wiegand S."/>
            <person name="Jogler M."/>
            <person name="Boedeker C."/>
            <person name="Pinto D."/>
            <person name="Vollmers J."/>
            <person name="Rivas-Marin E."/>
            <person name="Kohn T."/>
            <person name="Peeters S.H."/>
            <person name="Heuer A."/>
            <person name="Rast P."/>
            <person name="Oberbeckmann S."/>
            <person name="Bunk B."/>
            <person name="Jeske O."/>
            <person name="Meyerdierks A."/>
            <person name="Storesund J.E."/>
            <person name="Kallscheuer N."/>
            <person name="Luecker S."/>
            <person name="Lage O.M."/>
            <person name="Pohl T."/>
            <person name="Merkel B.J."/>
            <person name="Hornburger P."/>
            <person name="Mueller R.-W."/>
            <person name="Bruemmer F."/>
            <person name="Labrenz M."/>
            <person name="Spormann A.M."/>
            <person name="Op den Camp H."/>
            <person name="Overmann J."/>
            <person name="Amann R."/>
            <person name="Jetten M.S.M."/>
            <person name="Mascher T."/>
            <person name="Medema M.H."/>
            <person name="Devos D.P."/>
            <person name="Kaster A.-K."/>
            <person name="Ovreas L."/>
            <person name="Rohde M."/>
            <person name="Galperin M.Y."/>
            <person name="Jogler C."/>
        </authorList>
    </citation>
    <scope>NUCLEOTIDE SEQUENCE [LARGE SCALE GENOMIC DNA]</scope>
    <source>
        <strain evidence="1 2">TBK1r</strain>
    </source>
</reference>